<dbReference type="AlphaFoldDB" id="A0A0A8ZT58"/>
<reference evidence="2" key="1">
    <citation type="submission" date="2014-09" db="EMBL/GenBank/DDBJ databases">
        <authorList>
            <person name="Magalhaes I.L.F."/>
            <person name="Oliveira U."/>
            <person name="Santos F.R."/>
            <person name="Vidigal T.H.D.A."/>
            <person name="Brescovit A.D."/>
            <person name="Santos A.J."/>
        </authorList>
    </citation>
    <scope>NUCLEOTIDE SEQUENCE</scope>
    <source>
        <tissue evidence="2">Shoot tissue taken approximately 20 cm above the soil surface</tissue>
    </source>
</reference>
<reference evidence="2" key="2">
    <citation type="journal article" date="2015" name="Data Brief">
        <title>Shoot transcriptome of the giant reed, Arundo donax.</title>
        <authorList>
            <person name="Barrero R.A."/>
            <person name="Guerrero F.D."/>
            <person name="Moolhuijzen P."/>
            <person name="Goolsby J.A."/>
            <person name="Tidwell J."/>
            <person name="Bellgard S.E."/>
            <person name="Bellgard M.I."/>
        </authorList>
    </citation>
    <scope>NUCLEOTIDE SEQUENCE</scope>
    <source>
        <tissue evidence="2">Shoot tissue taken approximately 20 cm above the soil surface</tissue>
    </source>
</reference>
<organism evidence="2">
    <name type="scientific">Arundo donax</name>
    <name type="common">Giant reed</name>
    <name type="synonym">Donax arundinaceus</name>
    <dbReference type="NCBI Taxonomy" id="35708"/>
    <lineage>
        <taxon>Eukaryota</taxon>
        <taxon>Viridiplantae</taxon>
        <taxon>Streptophyta</taxon>
        <taxon>Embryophyta</taxon>
        <taxon>Tracheophyta</taxon>
        <taxon>Spermatophyta</taxon>
        <taxon>Magnoliopsida</taxon>
        <taxon>Liliopsida</taxon>
        <taxon>Poales</taxon>
        <taxon>Poaceae</taxon>
        <taxon>PACMAD clade</taxon>
        <taxon>Arundinoideae</taxon>
        <taxon>Arundineae</taxon>
        <taxon>Arundo</taxon>
    </lineage>
</organism>
<accession>A0A0A8ZT58</accession>
<sequence length="66" mass="7036">MGTGQGWPHMLLAESYTREVPVQEEGASSSVDVNEENMMYGADEDMGEQNVAPMEPSCVADEGGAL</sequence>
<name>A0A0A8ZT58_ARUDO</name>
<protein>
    <submittedName>
        <fullName evidence="2">Uncharacterized protein</fullName>
    </submittedName>
</protein>
<proteinExistence type="predicted"/>
<evidence type="ECO:0000256" key="1">
    <source>
        <dbReference type="SAM" id="MobiDB-lite"/>
    </source>
</evidence>
<dbReference type="EMBL" id="GBRH01257012">
    <property type="protein sequence ID" value="JAD40883.1"/>
    <property type="molecule type" value="Transcribed_RNA"/>
</dbReference>
<evidence type="ECO:0000313" key="2">
    <source>
        <dbReference type="EMBL" id="JAD40883.1"/>
    </source>
</evidence>
<feature type="region of interest" description="Disordered" evidence="1">
    <location>
        <begin position="47"/>
        <end position="66"/>
    </location>
</feature>